<evidence type="ECO:0000313" key="3">
    <source>
        <dbReference type="Proteomes" id="UP000006786"/>
    </source>
</evidence>
<evidence type="ECO:0000256" key="1">
    <source>
        <dbReference type="SAM" id="MobiDB-lite"/>
    </source>
</evidence>
<sequence>MAILLRALAAHDGLQTIERLIADMAEERAAACGVRRLFRSVIAAEREASPRWPADGAPEQSGSVRLDARSPP</sequence>
<dbReference type="PATRIC" id="fig|391937.3.peg.4103"/>
<protein>
    <submittedName>
        <fullName evidence="2">Uncharacterized protein</fullName>
    </submittedName>
</protein>
<dbReference type="STRING" id="391937.NA2_20018"/>
<feature type="region of interest" description="Disordered" evidence="1">
    <location>
        <begin position="47"/>
        <end position="72"/>
    </location>
</feature>
<keyword evidence="3" id="KW-1185">Reference proteome</keyword>
<proteinExistence type="predicted"/>
<accession>K2MIV2</accession>
<gene>
    <name evidence="2" type="ORF">NA2_20018</name>
</gene>
<evidence type="ECO:0000313" key="2">
    <source>
        <dbReference type="EMBL" id="EKF17092.1"/>
    </source>
</evidence>
<dbReference type="Proteomes" id="UP000006786">
    <property type="component" value="Unassembled WGS sequence"/>
</dbReference>
<comment type="caution">
    <text evidence="2">The sequence shown here is derived from an EMBL/GenBank/DDBJ whole genome shotgun (WGS) entry which is preliminary data.</text>
</comment>
<dbReference type="EMBL" id="AMRM01000030">
    <property type="protein sequence ID" value="EKF17092.1"/>
    <property type="molecule type" value="Genomic_DNA"/>
</dbReference>
<organism evidence="2 3">
    <name type="scientific">Nitratireductor pacificus pht-3B</name>
    <dbReference type="NCBI Taxonomy" id="391937"/>
    <lineage>
        <taxon>Bacteria</taxon>
        <taxon>Pseudomonadati</taxon>
        <taxon>Pseudomonadota</taxon>
        <taxon>Alphaproteobacteria</taxon>
        <taxon>Hyphomicrobiales</taxon>
        <taxon>Phyllobacteriaceae</taxon>
        <taxon>Nitratireductor</taxon>
    </lineage>
</organism>
<reference evidence="2 3" key="1">
    <citation type="journal article" date="2012" name="J. Bacteriol.">
        <title>Genome Sequence of Nitratireductor pacificus Type Strain pht-3B.</title>
        <authorList>
            <person name="Lai Q."/>
            <person name="Li G."/>
            <person name="Shao Z."/>
        </authorList>
    </citation>
    <scope>NUCLEOTIDE SEQUENCE [LARGE SCALE GENOMIC DNA]</scope>
    <source>
        <strain evidence="3">pht-3B</strain>
    </source>
</reference>
<name>K2MIV2_9HYPH</name>
<dbReference type="AlphaFoldDB" id="K2MIV2"/>